<organism evidence="1 2">
    <name type="scientific">Aphis craccivora</name>
    <name type="common">Cowpea aphid</name>
    <dbReference type="NCBI Taxonomy" id="307492"/>
    <lineage>
        <taxon>Eukaryota</taxon>
        <taxon>Metazoa</taxon>
        <taxon>Ecdysozoa</taxon>
        <taxon>Arthropoda</taxon>
        <taxon>Hexapoda</taxon>
        <taxon>Insecta</taxon>
        <taxon>Pterygota</taxon>
        <taxon>Neoptera</taxon>
        <taxon>Paraneoptera</taxon>
        <taxon>Hemiptera</taxon>
        <taxon>Sternorrhyncha</taxon>
        <taxon>Aphidomorpha</taxon>
        <taxon>Aphidoidea</taxon>
        <taxon>Aphididae</taxon>
        <taxon>Aphidini</taxon>
        <taxon>Aphis</taxon>
        <taxon>Aphis</taxon>
    </lineage>
</organism>
<reference evidence="1 2" key="1">
    <citation type="submission" date="2019-08" db="EMBL/GenBank/DDBJ databases">
        <title>Whole genome of Aphis craccivora.</title>
        <authorList>
            <person name="Voronova N.V."/>
            <person name="Shulinski R.S."/>
            <person name="Bandarenka Y.V."/>
            <person name="Zhorov D.G."/>
            <person name="Warner D."/>
        </authorList>
    </citation>
    <scope>NUCLEOTIDE SEQUENCE [LARGE SCALE GENOMIC DNA]</scope>
    <source>
        <strain evidence="1">180601</strain>
        <tissue evidence="1">Whole Body</tissue>
    </source>
</reference>
<keyword evidence="1" id="KW-0808">Transferase</keyword>
<keyword evidence="2" id="KW-1185">Reference proteome</keyword>
<sequence length="214" mass="25208">NYLGSINWFNYFNSNSNINDDISFLYLHINIAINHFIPKQHRHKLIYPIWFSKELKILIKQKQIAHLAYKTLNLPESYNTFSNLRIKCKNIRYRDYNVYINNTQNSVKINPKHFWKFYNSQKSSLQLPAVMSYLDEETSSGSEIVNFFKSHFSNVYKPNTLNSYNISNISKLDNSLFCVNSINISIMDVFNEFWCTNQNQSLGPDGISAKFLKE</sequence>
<dbReference type="GO" id="GO:0003964">
    <property type="term" value="F:RNA-directed DNA polymerase activity"/>
    <property type="evidence" value="ECO:0007669"/>
    <property type="project" value="UniProtKB-KW"/>
</dbReference>
<gene>
    <name evidence="1" type="ORF">FWK35_00037849</name>
</gene>
<keyword evidence="1" id="KW-0695">RNA-directed DNA polymerase</keyword>
<dbReference type="Proteomes" id="UP000478052">
    <property type="component" value="Unassembled WGS sequence"/>
</dbReference>
<accession>A0A6G0VJ86</accession>
<dbReference type="OrthoDB" id="7701049at2759"/>
<proteinExistence type="predicted"/>
<dbReference type="EMBL" id="VUJU01017088">
    <property type="protein sequence ID" value="KAF0685394.1"/>
    <property type="molecule type" value="Genomic_DNA"/>
</dbReference>
<dbReference type="AlphaFoldDB" id="A0A6G0VJ86"/>
<protein>
    <submittedName>
        <fullName evidence="1">Reverse transcriptase domain-containing protein</fullName>
    </submittedName>
</protein>
<comment type="caution">
    <text evidence="1">The sequence shown here is derived from an EMBL/GenBank/DDBJ whole genome shotgun (WGS) entry which is preliminary data.</text>
</comment>
<evidence type="ECO:0000313" key="2">
    <source>
        <dbReference type="Proteomes" id="UP000478052"/>
    </source>
</evidence>
<name>A0A6G0VJ86_APHCR</name>
<feature type="non-terminal residue" evidence="1">
    <location>
        <position position="214"/>
    </location>
</feature>
<feature type="non-terminal residue" evidence="1">
    <location>
        <position position="1"/>
    </location>
</feature>
<evidence type="ECO:0000313" key="1">
    <source>
        <dbReference type="EMBL" id="KAF0685394.1"/>
    </source>
</evidence>
<keyword evidence="1" id="KW-0548">Nucleotidyltransferase</keyword>